<dbReference type="InterPro" id="IPR020846">
    <property type="entry name" value="MFS_dom"/>
</dbReference>
<name>A0ABW2PQ44_9BACL</name>
<comment type="caution">
    <text evidence="9">The sequence shown here is derived from an EMBL/GenBank/DDBJ whole genome shotgun (WGS) entry which is preliminary data.</text>
</comment>
<feature type="transmembrane region" description="Helical" evidence="7">
    <location>
        <begin position="88"/>
        <end position="105"/>
    </location>
</feature>
<evidence type="ECO:0000256" key="1">
    <source>
        <dbReference type="ARBA" id="ARBA00004651"/>
    </source>
</evidence>
<keyword evidence="2" id="KW-0813">Transport</keyword>
<evidence type="ECO:0000259" key="8">
    <source>
        <dbReference type="PROSITE" id="PS50850"/>
    </source>
</evidence>
<keyword evidence="4 7" id="KW-1133">Transmembrane helix</keyword>
<dbReference type="SUPFAM" id="SSF103473">
    <property type="entry name" value="MFS general substrate transporter"/>
    <property type="match status" value="1"/>
</dbReference>
<evidence type="ECO:0000256" key="3">
    <source>
        <dbReference type="ARBA" id="ARBA00022692"/>
    </source>
</evidence>
<feature type="transmembrane region" description="Helical" evidence="7">
    <location>
        <begin position="350"/>
        <end position="372"/>
    </location>
</feature>
<feature type="domain" description="Major facilitator superfamily (MFS) profile" evidence="8">
    <location>
        <begin position="22"/>
        <end position="439"/>
    </location>
</feature>
<evidence type="ECO:0000256" key="4">
    <source>
        <dbReference type="ARBA" id="ARBA00022989"/>
    </source>
</evidence>
<evidence type="ECO:0000256" key="7">
    <source>
        <dbReference type="SAM" id="Phobius"/>
    </source>
</evidence>
<dbReference type="PROSITE" id="PS00217">
    <property type="entry name" value="SUGAR_TRANSPORT_2"/>
    <property type="match status" value="1"/>
</dbReference>
<dbReference type="InterPro" id="IPR036259">
    <property type="entry name" value="MFS_trans_sf"/>
</dbReference>
<dbReference type="CDD" id="cd17316">
    <property type="entry name" value="MFS_SV2_like"/>
    <property type="match status" value="1"/>
</dbReference>
<evidence type="ECO:0000313" key="9">
    <source>
        <dbReference type="EMBL" id="MFC7391437.1"/>
    </source>
</evidence>
<keyword evidence="3 7" id="KW-0812">Transmembrane</keyword>
<organism evidence="9 10">
    <name type="scientific">Scopulibacillus cellulosilyticus</name>
    <dbReference type="NCBI Taxonomy" id="2665665"/>
    <lineage>
        <taxon>Bacteria</taxon>
        <taxon>Bacillati</taxon>
        <taxon>Bacillota</taxon>
        <taxon>Bacilli</taxon>
        <taxon>Bacillales</taxon>
        <taxon>Sporolactobacillaceae</taxon>
        <taxon>Scopulibacillus</taxon>
    </lineage>
</organism>
<feature type="transmembrane region" description="Helical" evidence="7">
    <location>
        <begin position="415"/>
        <end position="435"/>
    </location>
</feature>
<feature type="transmembrane region" description="Helical" evidence="7">
    <location>
        <begin position="298"/>
        <end position="319"/>
    </location>
</feature>
<dbReference type="RefSeq" id="WP_380962423.1">
    <property type="nucleotide sequence ID" value="NZ_JBHTCO010000001.1"/>
</dbReference>
<dbReference type="InterPro" id="IPR005828">
    <property type="entry name" value="MFS_sugar_transport-like"/>
</dbReference>
<dbReference type="PROSITE" id="PS50850">
    <property type="entry name" value="MFS"/>
    <property type="match status" value="1"/>
</dbReference>
<keyword evidence="5 7" id="KW-0472">Membrane</keyword>
<dbReference type="InterPro" id="IPR005829">
    <property type="entry name" value="Sugar_transporter_CS"/>
</dbReference>
<feature type="transmembrane region" description="Helical" evidence="7">
    <location>
        <begin position="392"/>
        <end position="409"/>
    </location>
</feature>
<sequence>MSDVSVAARLNSLPLNSMHRKATFIIGAGLFFEFFDLELSGVLSSVISKQFQITGTSLSLLLGSAFFGMFLGAIFLNGMADKIGRKKAFMVNLLIYSVFTFVAAFSPNVAMLVICRFLAGIGIGALPPLCDTYLSELLPTYNRGRIMAWAYTLQFCAFPIEGLLARGLVPLHIGMDGWRWLFIIGSLGAIIAWAMQQSLPESPRWLESVGRRKEAEQVMKRFESQSSSEKPTNIVMASNEPKPLEKKLPVSTLFNKDYRGRTAMLWVFQIFQSVGYYSFGALVPLVLAAKGYNVTDTLTFTTLSFLGYPLGSLISLPIVERIQRKWLIVFGAFFMALFGILFGISTSGGLIIAFGFLYTLVSNIFSNAYHIFQVEIYPTSLRATGAGAGYSLSRLSSGAMPFVLLPLLTNSGSTALFTVVAVIMVIVMLDIGIFAPKTTSRSLEEVNQVTDPEHTLSNSKYTSV</sequence>
<evidence type="ECO:0000256" key="6">
    <source>
        <dbReference type="SAM" id="MobiDB-lite"/>
    </source>
</evidence>
<proteinExistence type="predicted"/>
<protein>
    <submittedName>
        <fullName evidence="9">MFS transporter</fullName>
    </submittedName>
</protein>
<dbReference type="PANTHER" id="PTHR23511">
    <property type="entry name" value="SYNAPTIC VESICLE GLYCOPROTEIN 2"/>
    <property type="match status" value="1"/>
</dbReference>
<evidence type="ECO:0000313" key="10">
    <source>
        <dbReference type="Proteomes" id="UP001596505"/>
    </source>
</evidence>
<dbReference type="EMBL" id="JBHTCO010000001">
    <property type="protein sequence ID" value="MFC7391437.1"/>
    <property type="molecule type" value="Genomic_DNA"/>
</dbReference>
<reference evidence="10" key="1">
    <citation type="journal article" date="2019" name="Int. J. Syst. Evol. Microbiol.">
        <title>The Global Catalogue of Microorganisms (GCM) 10K type strain sequencing project: providing services to taxonomists for standard genome sequencing and annotation.</title>
        <authorList>
            <consortium name="The Broad Institute Genomics Platform"/>
            <consortium name="The Broad Institute Genome Sequencing Center for Infectious Disease"/>
            <person name="Wu L."/>
            <person name="Ma J."/>
        </authorList>
    </citation>
    <scope>NUCLEOTIDE SEQUENCE [LARGE SCALE GENOMIC DNA]</scope>
    <source>
        <strain evidence="10">CGMCC 1.16305</strain>
    </source>
</reference>
<feature type="transmembrane region" description="Helical" evidence="7">
    <location>
        <begin position="263"/>
        <end position="286"/>
    </location>
</feature>
<feature type="transmembrane region" description="Helical" evidence="7">
    <location>
        <begin position="22"/>
        <end position="47"/>
    </location>
</feature>
<dbReference type="Gene3D" id="1.20.1250.20">
    <property type="entry name" value="MFS general substrate transporter like domains"/>
    <property type="match status" value="1"/>
</dbReference>
<accession>A0ABW2PQ44</accession>
<feature type="region of interest" description="Disordered" evidence="6">
    <location>
        <begin position="445"/>
        <end position="464"/>
    </location>
</feature>
<feature type="transmembrane region" description="Helical" evidence="7">
    <location>
        <begin position="177"/>
        <end position="195"/>
    </location>
</feature>
<dbReference type="Pfam" id="PF00083">
    <property type="entry name" value="Sugar_tr"/>
    <property type="match status" value="1"/>
</dbReference>
<comment type="subcellular location">
    <subcellularLocation>
        <location evidence="1">Cell membrane</location>
        <topology evidence="1">Multi-pass membrane protein</topology>
    </subcellularLocation>
</comment>
<dbReference type="Proteomes" id="UP001596505">
    <property type="component" value="Unassembled WGS sequence"/>
</dbReference>
<feature type="transmembrane region" description="Helical" evidence="7">
    <location>
        <begin position="326"/>
        <end position="344"/>
    </location>
</feature>
<evidence type="ECO:0000256" key="5">
    <source>
        <dbReference type="ARBA" id="ARBA00023136"/>
    </source>
</evidence>
<evidence type="ECO:0000256" key="2">
    <source>
        <dbReference type="ARBA" id="ARBA00022448"/>
    </source>
</evidence>
<gene>
    <name evidence="9" type="ORF">ACFQRG_00230</name>
</gene>
<feature type="transmembrane region" description="Helical" evidence="7">
    <location>
        <begin position="53"/>
        <end position="76"/>
    </location>
</feature>
<keyword evidence="10" id="KW-1185">Reference proteome</keyword>